<evidence type="ECO:0000256" key="10">
    <source>
        <dbReference type="ARBA" id="ARBA00035861"/>
    </source>
</evidence>
<dbReference type="GO" id="GO:0008413">
    <property type="term" value="F:8-oxo-7,8-dihydroguanosine triphosphate pyrophosphatase activity"/>
    <property type="evidence" value="ECO:0007669"/>
    <property type="project" value="TreeGrafter"/>
</dbReference>
<accession>A0A1U7DJ97</accession>
<comment type="catalytic activity">
    <reaction evidence="10">
        <text>8-oxo-dGTP + H2O = 8-oxo-dGMP + diphosphate + H(+)</text>
        <dbReference type="Rhea" id="RHEA:31575"/>
        <dbReference type="ChEBI" id="CHEBI:15377"/>
        <dbReference type="ChEBI" id="CHEBI:15378"/>
        <dbReference type="ChEBI" id="CHEBI:33019"/>
        <dbReference type="ChEBI" id="CHEBI:63224"/>
        <dbReference type="ChEBI" id="CHEBI:77896"/>
        <dbReference type="EC" id="3.6.1.55"/>
    </reaction>
</comment>
<protein>
    <recommendedName>
        <fullName evidence="13">8-oxo-dGTP diphosphatase</fullName>
        <ecNumber evidence="12">3.6.1.55</ecNumber>
    </recommendedName>
    <alternativeName>
        <fullName evidence="16">7,8-dihydro-8-oxoguanine-triphosphatase</fullName>
    </alternativeName>
    <alternativeName>
        <fullName evidence="15">Mutator protein MutT</fullName>
    </alternativeName>
    <alternativeName>
        <fullName evidence="14">dGTP pyrophosphohydrolase</fullName>
    </alternativeName>
</protein>
<dbReference type="InterPro" id="IPR047127">
    <property type="entry name" value="MutT-like"/>
</dbReference>
<dbReference type="Gene3D" id="3.90.79.10">
    <property type="entry name" value="Nucleoside Triphosphate Pyrophosphohydrolase"/>
    <property type="match status" value="1"/>
</dbReference>
<organism evidence="19 20">
    <name type="scientific">Brevirhabdus pacifica</name>
    <dbReference type="NCBI Taxonomy" id="1267768"/>
    <lineage>
        <taxon>Bacteria</taxon>
        <taxon>Pseudomonadati</taxon>
        <taxon>Pseudomonadota</taxon>
        <taxon>Alphaproteobacteria</taxon>
        <taxon>Rhodobacterales</taxon>
        <taxon>Paracoccaceae</taxon>
        <taxon>Brevirhabdus</taxon>
    </lineage>
</organism>
<keyword evidence="9" id="KW-0234">DNA repair</keyword>
<evidence type="ECO:0000256" key="1">
    <source>
        <dbReference type="ARBA" id="ARBA00001946"/>
    </source>
</evidence>
<dbReference type="STRING" id="1267768.BV394_09920"/>
<dbReference type="Pfam" id="PF00293">
    <property type="entry name" value="NUDIX"/>
    <property type="match status" value="1"/>
</dbReference>
<keyword evidence="5" id="KW-0479">Metal-binding</keyword>
<dbReference type="InterPro" id="IPR020084">
    <property type="entry name" value="NUDIX_hydrolase_CS"/>
</dbReference>
<keyword evidence="6" id="KW-0227">DNA damage</keyword>
<evidence type="ECO:0000256" key="2">
    <source>
        <dbReference type="ARBA" id="ARBA00005582"/>
    </source>
</evidence>
<comment type="cofactor">
    <cofactor evidence="1">
        <name>Mg(2+)</name>
        <dbReference type="ChEBI" id="CHEBI:18420"/>
    </cofactor>
</comment>
<dbReference type="PANTHER" id="PTHR47707:SF1">
    <property type="entry name" value="NUDIX HYDROLASE FAMILY PROTEIN"/>
    <property type="match status" value="1"/>
</dbReference>
<evidence type="ECO:0000256" key="12">
    <source>
        <dbReference type="ARBA" id="ARBA00038905"/>
    </source>
</evidence>
<evidence type="ECO:0000256" key="4">
    <source>
        <dbReference type="ARBA" id="ARBA00022705"/>
    </source>
</evidence>
<evidence type="ECO:0000256" key="14">
    <source>
        <dbReference type="ARBA" id="ARBA00041592"/>
    </source>
</evidence>
<keyword evidence="4" id="KW-0235">DNA replication</keyword>
<dbReference type="GO" id="GO:0006260">
    <property type="term" value="P:DNA replication"/>
    <property type="evidence" value="ECO:0007669"/>
    <property type="project" value="UniProtKB-KW"/>
</dbReference>
<dbReference type="GO" id="GO:0006281">
    <property type="term" value="P:DNA repair"/>
    <property type="evidence" value="ECO:0007669"/>
    <property type="project" value="UniProtKB-KW"/>
</dbReference>
<dbReference type="Proteomes" id="UP000187266">
    <property type="component" value="Chromosome"/>
</dbReference>
<keyword evidence="7 17" id="KW-0378">Hydrolase</keyword>
<reference evidence="19 20" key="1">
    <citation type="submission" date="2017-01" db="EMBL/GenBank/DDBJ databases">
        <title>Genomic analysis of Xuhuaishuia manganoxidans DY6-4.</title>
        <authorList>
            <person name="Wang X."/>
        </authorList>
    </citation>
    <scope>NUCLEOTIDE SEQUENCE [LARGE SCALE GENOMIC DNA]</scope>
    <source>
        <strain evidence="19 20">DY6-4</strain>
    </source>
</reference>
<evidence type="ECO:0000256" key="9">
    <source>
        <dbReference type="ARBA" id="ARBA00023204"/>
    </source>
</evidence>
<evidence type="ECO:0000256" key="13">
    <source>
        <dbReference type="ARBA" id="ARBA00040794"/>
    </source>
</evidence>
<dbReference type="GO" id="GO:0035539">
    <property type="term" value="F:8-oxo-7,8-dihydrodeoxyguanosine triphosphate pyrophosphatase activity"/>
    <property type="evidence" value="ECO:0007669"/>
    <property type="project" value="UniProtKB-EC"/>
</dbReference>
<dbReference type="PROSITE" id="PS51462">
    <property type="entry name" value="NUDIX"/>
    <property type="match status" value="1"/>
</dbReference>
<evidence type="ECO:0000256" key="8">
    <source>
        <dbReference type="ARBA" id="ARBA00022842"/>
    </source>
</evidence>
<gene>
    <name evidence="19" type="ORF">BV394_09920</name>
</gene>
<evidence type="ECO:0000259" key="18">
    <source>
        <dbReference type="PROSITE" id="PS51462"/>
    </source>
</evidence>
<dbReference type="InterPro" id="IPR020476">
    <property type="entry name" value="Nudix_hydrolase"/>
</dbReference>
<dbReference type="EC" id="3.6.1.55" evidence="12"/>
<evidence type="ECO:0000256" key="5">
    <source>
        <dbReference type="ARBA" id="ARBA00022723"/>
    </source>
</evidence>
<evidence type="ECO:0000313" key="19">
    <source>
        <dbReference type="EMBL" id="APX89995.1"/>
    </source>
</evidence>
<keyword evidence="8" id="KW-0460">Magnesium</keyword>
<dbReference type="AlphaFoldDB" id="A0A1U7DJ97"/>
<dbReference type="CDD" id="cd03425">
    <property type="entry name" value="NUDIX_MutT_NudA_like"/>
    <property type="match status" value="1"/>
</dbReference>
<evidence type="ECO:0000256" key="11">
    <source>
        <dbReference type="ARBA" id="ARBA00036904"/>
    </source>
</evidence>
<dbReference type="PROSITE" id="PS00893">
    <property type="entry name" value="NUDIX_BOX"/>
    <property type="match status" value="1"/>
</dbReference>
<evidence type="ECO:0000256" key="6">
    <source>
        <dbReference type="ARBA" id="ARBA00022763"/>
    </source>
</evidence>
<evidence type="ECO:0000256" key="3">
    <source>
        <dbReference type="ARBA" id="ARBA00022457"/>
    </source>
</evidence>
<feature type="domain" description="Nudix hydrolase" evidence="18">
    <location>
        <begin position="1"/>
        <end position="122"/>
    </location>
</feature>
<comment type="similarity">
    <text evidence="2 17">Belongs to the Nudix hydrolase family.</text>
</comment>
<keyword evidence="20" id="KW-1185">Reference proteome</keyword>
<dbReference type="InterPro" id="IPR000086">
    <property type="entry name" value="NUDIX_hydrolase_dom"/>
</dbReference>
<dbReference type="SUPFAM" id="SSF55811">
    <property type="entry name" value="Nudix"/>
    <property type="match status" value="1"/>
</dbReference>
<dbReference type="PANTHER" id="PTHR47707">
    <property type="entry name" value="8-OXO-DGTP DIPHOSPHATASE"/>
    <property type="match status" value="1"/>
</dbReference>
<evidence type="ECO:0000256" key="7">
    <source>
        <dbReference type="ARBA" id="ARBA00022801"/>
    </source>
</evidence>
<keyword evidence="3" id="KW-0515">Mutator protein</keyword>
<dbReference type="RefSeq" id="WP_076980016.1">
    <property type="nucleotide sequence ID" value="NZ_CP019124.1"/>
</dbReference>
<dbReference type="GO" id="GO:0044716">
    <property type="term" value="F:8-oxo-GDP phosphatase activity"/>
    <property type="evidence" value="ECO:0007669"/>
    <property type="project" value="TreeGrafter"/>
</dbReference>
<dbReference type="EMBL" id="CP019124">
    <property type="protein sequence ID" value="APX89995.1"/>
    <property type="molecule type" value="Genomic_DNA"/>
</dbReference>
<dbReference type="GO" id="GO:0044715">
    <property type="term" value="F:8-oxo-dGDP phosphatase activity"/>
    <property type="evidence" value="ECO:0007669"/>
    <property type="project" value="TreeGrafter"/>
</dbReference>
<evidence type="ECO:0000256" key="16">
    <source>
        <dbReference type="ARBA" id="ARBA00042798"/>
    </source>
</evidence>
<dbReference type="PRINTS" id="PR00502">
    <property type="entry name" value="NUDIXFAMILY"/>
</dbReference>
<evidence type="ECO:0000256" key="17">
    <source>
        <dbReference type="RuleBase" id="RU003476"/>
    </source>
</evidence>
<proteinExistence type="inferred from homology"/>
<comment type="catalytic activity">
    <reaction evidence="11">
        <text>8-oxo-GTP + H2O = 8-oxo-GMP + diphosphate + H(+)</text>
        <dbReference type="Rhea" id="RHEA:67616"/>
        <dbReference type="ChEBI" id="CHEBI:15377"/>
        <dbReference type="ChEBI" id="CHEBI:15378"/>
        <dbReference type="ChEBI" id="CHEBI:33019"/>
        <dbReference type="ChEBI" id="CHEBI:143553"/>
        <dbReference type="ChEBI" id="CHEBI:145694"/>
    </reaction>
</comment>
<evidence type="ECO:0000256" key="15">
    <source>
        <dbReference type="ARBA" id="ARBA00041979"/>
    </source>
</evidence>
<dbReference type="InterPro" id="IPR015797">
    <property type="entry name" value="NUDIX_hydrolase-like_dom_sf"/>
</dbReference>
<name>A0A1U7DJ97_9RHOB</name>
<dbReference type="GO" id="GO:0046872">
    <property type="term" value="F:metal ion binding"/>
    <property type="evidence" value="ECO:0007669"/>
    <property type="project" value="UniProtKB-KW"/>
</dbReference>
<sequence>MAACIVRDQQGRVLLAQRRADQMSPGTWEIPGGKVEPGEAAADAAIRELHEETGLVARNLRPVSRYAHRFERRSIELTLFEAAEWSGTPHGRENQRLDWVRPDQPHVAPILGSNFKALKLLTLPPRVMQVDPPAVDVSAWARDAALRARSSGAGAVFLACRRLPPAQQAALAGRLQAELSRQGIALWVDAAPDTAARAGAVLSTRCAQGPRQRGSGMIYAAIDPCGDEARHADVILLRDRPLPEGVPAFPPIYVFAGSPMHSRMDPRGLHGVICRNRDD</sequence>
<evidence type="ECO:0000313" key="20">
    <source>
        <dbReference type="Proteomes" id="UP000187266"/>
    </source>
</evidence>